<gene>
    <name evidence="6" type="primary">elmR</name>
    <name evidence="6" type="ORF">GCM10008171_00880</name>
</gene>
<protein>
    <submittedName>
        <fullName evidence="6">DNA-binding response regulator</fullName>
    </submittedName>
</protein>
<feature type="domain" description="Response regulatory" evidence="5">
    <location>
        <begin position="3"/>
        <end position="120"/>
    </location>
</feature>
<dbReference type="CDD" id="cd06170">
    <property type="entry name" value="LuxR_C_like"/>
    <property type="match status" value="1"/>
</dbReference>
<dbReference type="GO" id="GO:0003677">
    <property type="term" value="F:DNA binding"/>
    <property type="evidence" value="ECO:0007669"/>
    <property type="project" value="UniProtKB-KW"/>
</dbReference>
<organism evidence="6 7">
    <name type="scientific">Methylopila jiangsuensis</name>
    <dbReference type="NCBI Taxonomy" id="586230"/>
    <lineage>
        <taxon>Bacteria</taxon>
        <taxon>Pseudomonadati</taxon>
        <taxon>Pseudomonadota</taxon>
        <taxon>Alphaproteobacteria</taxon>
        <taxon>Hyphomicrobiales</taxon>
        <taxon>Methylopilaceae</taxon>
        <taxon>Methylopila</taxon>
    </lineage>
</organism>
<evidence type="ECO:0000259" key="4">
    <source>
        <dbReference type="PROSITE" id="PS50043"/>
    </source>
</evidence>
<dbReference type="Gene3D" id="1.10.10.10">
    <property type="entry name" value="Winged helix-like DNA-binding domain superfamily/Winged helix DNA-binding domain"/>
    <property type="match status" value="1"/>
</dbReference>
<reference evidence="6" key="2">
    <citation type="submission" date="2023-01" db="EMBL/GenBank/DDBJ databases">
        <authorList>
            <person name="Sun Q."/>
            <person name="Evtushenko L."/>
        </authorList>
    </citation>
    <scope>NUCLEOTIDE SEQUENCE</scope>
    <source>
        <strain evidence="6">VKM B-2555</strain>
    </source>
</reference>
<name>A0A9W6JC73_9HYPH</name>
<dbReference type="Gene3D" id="3.40.50.2300">
    <property type="match status" value="1"/>
</dbReference>
<dbReference type="PROSITE" id="PS50110">
    <property type="entry name" value="RESPONSE_REGULATORY"/>
    <property type="match status" value="1"/>
</dbReference>
<proteinExistence type="predicted"/>
<dbReference type="PROSITE" id="PS50043">
    <property type="entry name" value="HTH_LUXR_2"/>
    <property type="match status" value="1"/>
</dbReference>
<keyword evidence="7" id="KW-1185">Reference proteome</keyword>
<evidence type="ECO:0000256" key="2">
    <source>
        <dbReference type="ARBA" id="ARBA00023125"/>
    </source>
</evidence>
<dbReference type="InterPro" id="IPR000792">
    <property type="entry name" value="Tscrpt_reg_LuxR_C"/>
</dbReference>
<evidence type="ECO:0000313" key="7">
    <source>
        <dbReference type="Proteomes" id="UP001143364"/>
    </source>
</evidence>
<dbReference type="Proteomes" id="UP001143364">
    <property type="component" value="Unassembled WGS sequence"/>
</dbReference>
<dbReference type="CDD" id="cd17535">
    <property type="entry name" value="REC_NarL-like"/>
    <property type="match status" value="1"/>
</dbReference>
<evidence type="ECO:0000256" key="3">
    <source>
        <dbReference type="PROSITE-ProRule" id="PRU00169"/>
    </source>
</evidence>
<reference evidence="6" key="1">
    <citation type="journal article" date="2014" name="Int. J. Syst. Evol. Microbiol.">
        <title>Complete genome sequence of Corynebacterium casei LMG S-19264T (=DSM 44701T), isolated from a smear-ripened cheese.</title>
        <authorList>
            <consortium name="US DOE Joint Genome Institute (JGI-PGF)"/>
            <person name="Walter F."/>
            <person name="Albersmeier A."/>
            <person name="Kalinowski J."/>
            <person name="Ruckert C."/>
        </authorList>
    </citation>
    <scope>NUCLEOTIDE SEQUENCE</scope>
    <source>
        <strain evidence="6">VKM B-2555</strain>
    </source>
</reference>
<evidence type="ECO:0000259" key="5">
    <source>
        <dbReference type="PROSITE" id="PS50110"/>
    </source>
</evidence>
<dbReference type="SMART" id="SM00448">
    <property type="entry name" value="REC"/>
    <property type="match status" value="1"/>
</dbReference>
<dbReference type="InterPro" id="IPR016032">
    <property type="entry name" value="Sig_transdc_resp-reg_C-effctor"/>
</dbReference>
<dbReference type="Pfam" id="PF00196">
    <property type="entry name" value="GerE"/>
    <property type="match status" value="1"/>
</dbReference>
<dbReference type="EMBL" id="BSFK01000002">
    <property type="protein sequence ID" value="GLK74836.1"/>
    <property type="molecule type" value="Genomic_DNA"/>
</dbReference>
<accession>A0A9W6JC73</accession>
<dbReference type="GO" id="GO:0006355">
    <property type="term" value="P:regulation of DNA-templated transcription"/>
    <property type="evidence" value="ECO:0007669"/>
    <property type="project" value="InterPro"/>
</dbReference>
<dbReference type="SMART" id="SM00421">
    <property type="entry name" value="HTH_LUXR"/>
    <property type="match status" value="1"/>
</dbReference>
<comment type="caution">
    <text evidence="6">The sequence shown here is derived from an EMBL/GenBank/DDBJ whole genome shotgun (WGS) entry which is preliminary data.</text>
</comment>
<dbReference type="PANTHER" id="PTHR43214">
    <property type="entry name" value="TWO-COMPONENT RESPONSE REGULATOR"/>
    <property type="match status" value="1"/>
</dbReference>
<dbReference type="GO" id="GO:0000160">
    <property type="term" value="P:phosphorelay signal transduction system"/>
    <property type="evidence" value="ECO:0007669"/>
    <property type="project" value="InterPro"/>
</dbReference>
<feature type="domain" description="HTH luxR-type" evidence="4">
    <location>
        <begin position="141"/>
        <end position="206"/>
    </location>
</feature>
<dbReference type="Pfam" id="PF00072">
    <property type="entry name" value="Response_reg"/>
    <property type="match status" value="1"/>
</dbReference>
<dbReference type="RefSeq" id="WP_271202818.1">
    <property type="nucleotide sequence ID" value="NZ_BSFK01000002.1"/>
</dbReference>
<dbReference type="AlphaFoldDB" id="A0A9W6JC73"/>
<keyword evidence="2 6" id="KW-0238">DNA-binding</keyword>
<keyword evidence="1 3" id="KW-0597">Phosphoprotein</keyword>
<dbReference type="InterPro" id="IPR039420">
    <property type="entry name" value="WalR-like"/>
</dbReference>
<evidence type="ECO:0000256" key="1">
    <source>
        <dbReference type="ARBA" id="ARBA00022553"/>
    </source>
</evidence>
<sequence>MTSALIIDDHPIVLEGCRRVLLDAGFDQVLEAGTALSGFQIYRRAKPDLIIVDLAIRGAGLAGLSLIKRLRVRDAGTPILVFSMHGDPVIASRALKAGATGFLSKDTGPKTFLEAIEKVRRNQPYIGHDMAVQVALLGSRQRRERSDLTARELQTLALLGEGKSYAQIADGLGVSYKTVANTCSSLKEKLRVSTLQDLVRKAVLSGAGLSDGV</sequence>
<evidence type="ECO:0000313" key="6">
    <source>
        <dbReference type="EMBL" id="GLK74836.1"/>
    </source>
</evidence>
<dbReference type="InterPro" id="IPR011006">
    <property type="entry name" value="CheY-like_superfamily"/>
</dbReference>
<dbReference type="InterPro" id="IPR058245">
    <property type="entry name" value="NreC/VraR/RcsB-like_REC"/>
</dbReference>
<dbReference type="InterPro" id="IPR001789">
    <property type="entry name" value="Sig_transdc_resp-reg_receiver"/>
</dbReference>
<dbReference type="InterPro" id="IPR036388">
    <property type="entry name" value="WH-like_DNA-bd_sf"/>
</dbReference>
<dbReference type="SUPFAM" id="SSF52172">
    <property type="entry name" value="CheY-like"/>
    <property type="match status" value="1"/>
</dbReference>
<feature type="modified residue" description="4-aspartylphosphate" evidence="3">
    <location>
        <position position="53"/>
    </location>
</feature>
<dbReference type="PANTHER" id="PTHR43214:SF43">
    <property type="entry name" value="TWO-COMPONENT RESPONSE REGULATOR"/>
    <property type="match status" value="1"/>
</dbReference>
<dbReference type="SUPFAM" id="SSF46894">
    <property type="entry name" value="C-terminal effector domain of the bipartite response regulators"/>
    <property type="match status" value="1"/>
</dbReference>
<dbReference type="PRINTS" id="PR00038">
    <property type="entry name" value="HTHLUXR"/>
</dbReference>